<sequence length="637" mass="68717">MKQGEGIPRDEGAFAPSRRDFLKGAGVVAGGLTIAGMFAGLTGCSPTASGASGATERQTIADEAGGYPVIVHETDVVVVGGGLAGCTAARRVIQAGKTLAIVDKGRFGHSGTSGQNWGADFISPELAADGGQGFFETIVADFFGLCDQDWAWAFTQGLREGAPMVTVEKSGCVQQRNPDGSLFGTWSTETPMSDTFGNKVRRFAQMLHRMGADVYDYTMMVDIMQDGDGHCAGVVAIDLKTGAAHVFRAKETILATGVNSWAMKPSIMGPEDTGDGHAVLAKRGVPLWDMEMTTFDYTVIKPYSMTGAVNEHAGILTLNSSVWDRAQNSQGDKYCTDYFTSAEHEANPAAGFVTFELLTMQQIMGGESIYMDCTGIDRDHPMYPYGMMHGFFDDVPEVGYSYAKAEECQQACITSCGHVRQSATMETDIPGLYSAMQGLTYYGQSQAFGQGWVAGAAAAAAADEIALPAFDMTEVKQVLDGVYGHLTKEQPSNGIRAAALLESIRDNSASLRYPRDADGIKTAIDGYAKLRGEDLPAMYCASSSRTMNIEWKNAIEAEHVLMCGEAIALASDLRKETRPWFYRSDYPKIDNDNWFKNITCSYRDGSWTLGTEEVNASRIKADDVKSMLMDIDLDATI</sequence>
<dbReference type="InterPro" id="IPR003953">
    <property type="entry name" value="FAD-dep_OxRdtase_2_FAD-bd"/>
</dbReference>
<dbReference type="Pfam" id="PF10518">
    <property type="entry name" value="TAT_signal"/>
    <property type="match status" value="1"/>
</dbReference>
<evidence type="ECO:0000256" key="1">
    <source>
        <dbReference type="ARBA" id="ARBA00022630"/>
    </source>
</evidence>
<comment type="caution">
    <text evidence="6">The sequence shown here is derived from an EMBL/GenBank/DDBJ whole genome shotgun (WGS) entry which is preliminary data.</text>
</comment>
<organism evidence="6 7">
    <name type="scientific">Eggerthella hominis</name>
    <dbReference type="NCBI Taxonomy" id="2763043"/>
    <lineage>
        <taxon>Bacteria</taxon>
        <taxon>Bacillati</taxon>
        <taxon>Actinomycetota</taxon>
        <taxon>Coriobacteriia</taxon>
        <taxon>Eggerthellales</taxon>
        <taxon>Eggerthellaceae</taxon>
        <taxon>Eggerthella</taxon>
    </lineage>
</organism>
<dbReference type="PANTHER" id="PTHR11632">
    <property type="entry name" value="SUCCINATE DEHYDROGENASE 2 FLAVOPROTEIN SUBUNIT"/>
    <property type="match status" value="1"/>
</dbReference>
<evidence type="ECO:0000256" key="3">
    <source>
        <dbReference type="SAM" id="Phobius"/>
    </source>
</evidence>
<dbReference type="PROSITE" id="PS51318">
    <property type="entry name" value="TAT"/>
    <property type="match status" value="1"/>
</dbReference>
<keyword evidence="7" id="KW-1185">Reference proteome</keyword>
<dbReference type="Gene3D" id="3.50.50.60">
    <property type="entry name" value="FAD/NAD(P)-binding domain"/>
    <property type="match status" value="1"/>
</dbReference>
<dbReference type="Gene3D" id="1.20.58.100">
    <property type="entry name" value="Fumarate reductase/succinate dehydrogenase flavoprotein-like, C-terminal domain"/>
    <property type="match status" value="1"/>
</dbReference>
<dbReference type="InterPro" id="IPR015939">
    <property type="entry name" value="Fum_Rdtase/Succ_DH_flav-like_C"/>
</dbReference>
<protein>
    <submittedName>
        <fullName evidence="6">FAD-dependent oxidoreductase</fullName>
    </submittedName>
</protein>
<keyword evidence="2" id="KW-0560">Oxidoreductase</keyword>
<dbReference type="InterPro" id="IPR030664">
    <property type="entry name" value="SdhA/FrdA/AprA"/>
</dbReference>
<keyword evidence="3" id="KW-1133">Transmembrane helix</keyword>
<evidence type="ECO:0000259" key="5">
    <source>
        <dbReference type="Pfam" id="PF02910"/>
    </source>
</evidence>
<dbReference type="Gene3D" id="3.90.700.10">
    <property type="entry name" value="Succinate dehydrogenase/fumarate reductase flavoprotein, catalytic domain"/>
    <property type="match status" value="1"/>
</dbReference>
<dbReference type="InterPro" id="IPR036188">
    <property type="entry name" value="FAD/NAD-bd_sf"/>
</dbReference>
<evidence type="ECO:0000313" key="6">
    <source>
        <dbReference type="EMBL" id="MBC5585087.1"/>
    </source>
</evidence>
<dbReference type="Pfam" id="PF00890">
    <property type="entry name" value="FAD_binding_2"/>
    <property type="match status" value="1"/>
</dbReference>
<feature type="transmembrane region" description="Helical" evidence="3">
    <location>
        <begin position="21"/>
        <end position="41"/>
    </location>
</feature>
<dbReference type="InterPro" id="IPR027477">
    <property type="entry name" value="Succ_DH/fumarate_Rdtase_cat_sf"/>
</dbReference>
<dbReference type="Proteomes" id="UP000622448">
    <property type="component" value="Unassembled WGS sequence"/>
</dbReference>
<evidence type="ECO:0000313" key="7">
    <source>
        <dbReference type="Proteomes" id="UP000622448"/>
    </source>
</evidence>
<dbReference type="PANTHER" id="PTHR11632:SF51">
    <property type="entry name" value="SUCCINATE DEHYDROGENASE [UBIQUINONE] FLAVOPROTEIN SUBUNIT, MITOCHONDRIAL"/>
    <property type="match status" value="1"/>
</dbReference>
<dbReference type="SUPFAM" id="SSF51905">
    <property type="entry name" value="FAD/NAD(P)-binding domain"/>
    <property type="match status" value="1"/>
</dbReference>
<reference evidence="6 7" key="1">
    <citation type="submission" date="2020-08" db="EMBL/GenBank/DDBJ databases">
        <title>Genome public.</title>
        <authorList>
            <person name="Liu C."/>
            <person name="Sun Q."/>
        </authorList>
    </citation>
    <scope>NUCLEOTIDE SEQUENCE [LARGE SCALE GENOMIC DNA]</scope>
    <source>
        <strain evidence="6 7">NSJ-70</strain>
    </source>
</reference>
<feature type="domain" description="FAD-dependent oxidoreductase 2 FAD-binding" evidence="4">
    <location>
        <begin position="75"/>
        <end position="349"/>
    </location>
</feature>
<dbReference type="EMBL" id="JACOOA010000006">
    <property type="protein sequence ID" value="MBC5585087.1"/>
    <property type="molecule type" value="Genomic_DNA"/>
</dbReference>
<gene>
    <name evidence="6" type="ORF">H8S61_12915</name>
</gene>
<dbReference type="PIRSF" id="PIRSF000171">
    <property type="entry name" value="SDHA_APRA_LASPO"/>
    <property type="match status" value="1"/>
</dbReference>
<proteinExistence type="predicted"/>
<dbReference type="NCBIfam" id="TIGR01409">
    <property type="entry name" value="TAT_signal_seq"/>
    <property type="match status" value="1"/>
</dbReference>
<accession>A0ABR7BTZ7</accession>
<dbReference type="SUPFAM" id="SSF46977">
    <property type="entry name" value="Succinate dehydrogenase/fumarate reductase flavoprotein C-terminal domain"/>
    <property type="match status" value="1"/>
</dbReference>
<evidence type="ECO:0000259" key="4">
    <source>
        <dbReference type="Pfam" id="PF00890"/>
    </source>
</evidence>
<keyword evidence="3" id="KW-0812">Transmembrane</keyword>
<dbReference type="InterPro" id="IPR019546">
    <property type="entry name" value="TAT_signal_bac_arc"/>
</dbReference>
<evidence type="ECO:0000256" key="2">
    <source>
        <dbReference type="ARBA" id="ARBA00023002"/>
    </source>
</evidence>
<dbReference type="RefSeq" id="WP_186939269.1">
    <property type="nucleotide sequence ID" value="NZ_JACOOA010000006.1"/>
</dbReference>
<dbReference type="InterPro" id="IPR037099">
    <property type="entry name" value="Fum_R/Succ_DH_flav-like_C_sf"/>
</dbReference>
<keyword evidence="3" id="KW-0472">Membrane</keyword>
<dbReference type="InterPro" id="IPR006311">
    <property type="entry name" value="TAT_signal"/>
</dbReference>
<dbReference type="Pfam" id="PF02910">
    <property type="entry name" value="Succ_DH_flav_C"/>
    <property type="match status" value="1"/>
</dbReference>
<feature type="domain" description="Fumarate reductase/succinate dehydrogenase flavoprotein-like C-terminal" evidence="5">
    <location>
        <begin position="515"/>
        <end position="619"/>
    </location>
</feature>
<name>A0ABR7BTZ7_9ACTN</name>
<keyword evidence="1" id="KW-0285">Flavoprotein</keyword>